<dbReference type="EMBL" id="CDQK01000002">
    <property type="protein sequence ID" value="CEP21771.1"/>
    <property type="molecule type" value="Genomic_DNA"/>
</dbReference>
<dbReference type="PANTHER" id="PTHR11188">
    <property type="entry name" value="ARRESTIN DOMAIN CONTAINING PROTEIN"/>
    <property type="match status" value="1"/>
</dbReference>
<dbReference type="Gene3D" id="2.60.40.640">
    <property type="match status" value="1"/>
</dbReference>
<dbReference type="Proteomes" id="UP000038830">
    <property type="component" value="Unassembled WGS sequence"/>
</dbReference>
<dbReference type="SUPFAM" id="SSF81296">
    <property type="entry name" value="E set domains"/>
    <property type="match status" value="1"/>
</dbReference>
<dbReference type="GO" id="GO:0005886">
    <property type="term" value="C:plasma membrane"/>
    <property type="evidence" value="ECO:0007669"/>
    <property type="project" value="TreeGrafter"/>
</dbReference>
<protein>
    <recommendedName>
        <fullName evidence="1">Arrestin-like N-terminal domain-containing protein</fullName>
    </recommendedName>
</protein>
<gene>
    <name evidence="2" type="ORF">BN1211_1968</name>
</gene>
<dbReference type="InterPro" id="IPR014756">
    <property type="entry name" value="Ig_E-set"/>
</dbReference>
<dbReference type="GO" id="GO:0031625">
    <property type="term" value="F:ubiquitin protein ligase binding"/>
    <property type="evidence" value="ECO:0007669"/>
    <property type="project" value="TreeGrafter"/>
</dbReference>
<evidence type="ECO:0000313" key="3">
    <source>
        <dbReference type="Proteomes" id="UP000038830"/>
    </source>
</evidence>
<name>A0A0H5C218_CYBJN</name>
<sequence>MGESVLKSVETSAYSLSVVLKDPRPLLYHPQRKFYTYNDCVEGQVLLEVTKDVAVKNIQVKVCGMSQCTVARESRYYDGNQWRTEKETDTVNHEVLYDVETVFPPHNVVDVAVADKFTLTKGKYQYGFSLRIPTLAHCGDEDTRLHSNRFTSSYERPDDEGKHWTDRSLRHLQAPLPPNFSAGWGNGDHALITYQLKVSVHRAGMFASTGRLVVPIDIRPPGPPLDHYISRIALSRFSQTKLIDTIYQGEQALSKRQRMKDWFRNTEKRPPTKLRLKLFTKPLIVPSMHNFQLYLLTSHALGDFMKEVPVIFLRYLEITLVQKVDLWARTFNDTFFHNNVLVKSSESREILMVDAVSVKDEGMFKSQIDLSHLLNEVNLESIPPSFTTCNIGVTYDLKVAMKFSSSSDSWFSDIESFEMLVGVTVAGPLVEAGELSSEPLELAEDVPQAQFMGTVKEQGDGLIRTGTNCSKWSSGYNEKDKSPPPAYEV</sequence>
<dbReference type="InterPro" id="IPR050357">
    <property type="entry name" value="Arrestin_domain-protein"/>
</dbReference>
<dbReference type="GO" id="GO:0070086">
    <property type="term" value="P:ubiquitin-dependent endocytosis"/>
    <property type="evidence" value="ECO:0007669"/>
    <property type="project" value="TreeGrafter"/>
</dbReference>
<accession>A0A0H5C218</accession>
<feature type="domain" description="Arrestin-like N-terminal" evidence="1">
    <location>
        <begin position="32"/>
        <end position="135"/>
    </location>
</feature>
<organism evidence="2 3">
    <name type="scientific">Cyberlindnera jadinii (strain ATCC 18201 / CBS 1600 / BCRC 20928 / JCM 3617 / NBRC 0987 / NRRL Y-1542)</name>
    <name type="common">Torula yeast</name>
    <name type="synonym">Candida utilis</name>
    <dbReference type="NCBI Taxonomy" id="983966"/>
    <lineage>
        <taxon>Eukaryota</taxon>
        <taxon>Fungi</taxon>
        <taxon>Dikarya</taxon>
        <taxon>Ascomycota</taxon>
        <taxon>Saccharomycotina</taxon>
        <taxon>Saccharomycetes</taxon>
        <taxon>Phaffomycetales</taxon>
        <taxon>Phaffomycetaceae</taxon>
        <taxon>Cyberlindnera</taxon>
    </lineage>
</organism>
<proteinExistence type="predicted"/>
<dbReference type="GO" id="GO:0030674">
    <property type="term" value="F:protein-macromolecule adaptor activity"/>
    <property type="evidence" value="ECO:0007669"/>
    <property type="project" value="TreeGrafter"/>
</dbReference>
<dbReference type="InterPro" id="IPR014752">
    <property type="entry name" value="Arrestin-like_C"/>
</dbReference>
<evidence type="ECO:0000259" key="1">
    <source>
        <dbReference type="Pfam" id="PF00339"/>
    </source>
</evidence>
<dbReference type="CDD" id="cd22952">
    <property type="entry name" value="ART10-like"/>
    <property type="match status" value="1"/>
</dbReference>
<dbReference type="AlphaFoldDB" id="A0A0H5C218"/>
<dbReference type="GO" id="GO:0005829">
    <property type="term" value="C:cytosol"/>
    <property type="evidence" value="ECO:0007669"/>
    <property type="project" value="TreeGrafter"/>
</dbReference>
<reference evidence="3" key="1">
    <citation type="journal article" date="2015" name="J. Biotechnol.">
        <title>The structure of the Cyberlindnera jadinii genome and its relation to Candida utilis analyzed by the occurrence of single nucleotide polymorphisms.</title>
        <authorList>
            <person name="Rupp O."/>
            <person name="Brinkrolf K."/>
            <person name="Buerth C."/>
            <person name="Kunigo M."/>
            <person name="Schneider J."/>
            <person name="Jaenicke S."/>
            <person name="Goesmann A."/>
            <person name="Puehler A."/>
            <person name="Jaeger K.-E."/>
            <person name="Ernst J.F."/>
        </authorList>
    </citation>
    <scope>NUCLEOTIDE SEQUENCE [LARGE SCALE GENOMIC DNA]</scope>
    <source>
        <strain evidence="3">ATCC 18201 / CBS 1600 / BCRC 20928 / JCM 3617 / NBRC 0987 / NRRL Y-1542</strain>
    </source>
</reference>
<dbReference type="PANTHER" id="PTHR11188:SF166">
    <property type="entry name" value="ARRESTIN (OR S-ANTIGEN), N-TERMINAL DOMAIN PROTEIN (AFU_ORTHOLOGUE AFUA_7G02050)"/>
    <property type="match status" value="1"/>
</dbReference>
<evidence type="ECO:0000313" key="2">
    <source>
        <dbReference type="EMBL" id="CEP21771.1"/>
    </source>
</evidence>
<dbReference type="InterPro" id="IPR011021">
    <property type="entry name" value="Arrestin-like_N"/>
</dbReference>
<dbReference type="Pfam" id="PF00339">
    <property type="entry name" value="Arrestin_N"/>
    <property type="match status" value="1"/>
</dbReference>